<organism evidence="4">
    <name type="scientific">viral metagenome</name>
    <dbReference type="NCBI Taxonomy" id="1070528"/>
    <lineage>
        <taxon>unclassified sequences</taxon>
        <taxon>metagenomes</taxon>
        <taxon>organismal metagenomes</taxon>
    </lineage>
</organism>
<dbReference type="SUPFAM" id="SSF56112">
    <property type="entry name" value="Protein kinase-like (PK-like)"/>
    <property type="match status" value="1"/>
</dbReference>
<dbReference type="PANTHER" id="PTHR44826:SF3">
    <property type="entry name" value="SPORE COAT PROTEIN SP85"/>
    <property type="match status" value="1"/>
</dbReference>
<dbReference type="Gene3D" id="1.10.510.10">
    <property type="entry name" value="Transferase(Phosphotransferase) domain 1"/>
    <property type="match status" value="1"/>
</dbReference>
<protein>
    <recommendedName>
        <fullName evidence="3">Protein kinase domain-containing protein</fullName>
    </recommendedName>
</protein>
<dbReference type="GO" id="GO:0004672">
    <property type="term" value="F:protein kinase activity"/>
    <property type="evidence" value="ECO:0007669"/>
    <property type="project" value="InterPro"/>
</dbReference>
<dbReference type="PANTHER" id="PTHR44826">
    <property type="entry name" value="SPORE COAT PROTEIN SP85"/>
    <property type="match status" value="1"/>
</dbReference>
<dbReference type="AlphaFoldDB" id="A0A6C0I4I8"/>
<proteinExistence type="predicted"/>
<dbReference type="InterPro" id="IPR008271">
    <property type="entry name" value="Ser/Thr_kinase_AS"/>
</dbReference>
<dbReference type="InterPro" id="IPR051860">
    <property type="entry name" value="Plasmodium_CSP_Invasion"/>
</dbReference>
<dbReference type="InterPro" id="IPR011009">
    <property type="entry name" value="Kinase-like_dom_sf"/>
</dbReference>
<evidence type="ECO:0000256" key="2">
    <source>
        <dbReference type="SAM" id="MobiDB-lite"/>
    </source>
</evidence>
<sequence>MAQAVKIGQGGYGCVYAPTLFCDGEDTKDDTLVTKLLKTSAATKEMKEYKLIERIDPNNIFYPGKPRQCKPASIAYNVNAAKTCGVIRDKKKFPQDYTLLQMTNAGENLDTFSERIDVWLVNDANIRNLMKFWISLHRAFKGLVAFDESNIVHHDLKPQNIMFHSGDVRANIIDFGMTFTKADIIKDAIDSRFEYDMSWWNFPPENNLFSKKWYDYLFKNSSDDDFDRRLKVIVNDAELNKALKNSLLLNAEIPKGDFLERKVRSMKDQLLSCIKEWRASGKTYQEFLTIAINKIDVYGFGLALLRVASRAEHLMPNPFLIDMNELIKRMLHPSWLERITIQEATIIYEDILLKHLTGEEKEAFALVVQRNDPVVVPPSVHGSVHNSVHNSVRNSVHSVHPSIHNSVHNSVHSVHPSIHNSVHNSVHPSVHNSVHNSVHPSVHNSVHGSKNDDGCPEGKERNPLTRRCVNKCKANQTRNAKFQCVTVKQVKEPKVKEPKVKEVKDCQEDQERNPHTRRCVKKCKANQIRNDKFQCVTVKQVKEPKVKEVKVKEVKDCQEDQERNPHTRRCVKKCKANQTRNDKFQCVTVKVPK</sequence>
<dbReference type="PROSITE" id="PS50011">
    <property type="entry name" value="PROTEIN_KINASE_DOM"/>
    <property type="match status" value="1"/>
</dbReference>
<evidence type="ECO:0000259" key="3">
    <source>
        <dbReference type="PROSITE" id="PS50011"/>
    </source>
</evidence>
<feature type="domain" description="Protein kinase" evidence="3">
    <location>
        <begin position="1"/>
        <end position="375"/>
    </location>
</feature>
<dbReference type="EMBL" id="MN740099">
    <property type="protein sequence ID" value="QHT87709.1"/>
    <property type="molecule type" value="Genomic_DNA"/>
</dbReference>
<reference evidence="4" key="1">
    <citation type="journal article" date="2020" name="Nature">
        <title>Giant virus diversity and host interactions through global metagenomics.</title>
        <authorList>
            <person name="Schulz F."/>
            <person name="Roux S."/>
            <person name="Paez-Espino D."/>
            <person name="Jungbluth S."/>
            <person name="Walsh D.A."/>
            <person name="Denef V.J."/>
            <person name="McMahon K.D."/>
            <person name="Konstantinidis K.T."/>
            <person name="Eloe-Fadrosh E.A."/>
            <person name="Kyrpides N.C."/>
            <person name="Woyke T."/>
        </authorList>
    </citation>
    <scope>NUCLEOTIDE SEQUENCE</scope>
    <source>
        <strain evidence="4">GVMAG-M-3300023184-190</strain>
    </source>
</reference>
<evidence type="ECO:0000256" key="1">
    <source>
        <dbReference type="ARBA" id="ARBA00022737"/>
    </source>
</evidence>
<evidence type="ECO:0000313" key="4">
    <source>
        <dbReference type="EMBL" id="QHT87709.1"/>
    </source>
</evidence>
<dbReference type="GO" id="GO:0005524">
    <property type="term" value="F:ATP binding"/>
    <property type="evidence" value="ECO:0007669"/>
    <property type="project" value="InterPro"/>
</dbReference>
<feature type="compositionally biased region" description="Low complexity" evidence="2">
    <location>
        <begin position="425"/>
        <end position="447"/>
    </location>
</feature>
<feature type="region of interest" description="Disordered" evidence="2">
    <location>
        <begin position="425"/>
        <end position="460"/>
    </location>
</feature>
<keyword evidence="1" id="KW-0677">Repeat</keyword>
<dbReference type="PROSITE" id="PS00108">
    <property type="entry name" value="PROTEIN_KINASE_ST"/>
    <property type="match status" value="1"/>
</dbReference>
<dbReference type="InterPro" id="IPR000719">
    <property type="entry name" value="Prot_kinase_dom"/>
</dbReference>
<feature type="compositionally biased region" description="Basic and acidic residues" evidence="2">
    <location>
        <begin position="449"/>
        <end position="460"/>
    </location>
</feature>
<accession>A0A6C0I4I8</accession>
<name>A0A6C0I4I8_9ZZZZ</name>